<dbReference type="InterPro" id="IPR014048">
    <property type="entry name" value="MethylDNA_cys_MeTrfase_DNA-bd"/>
</dbReference>
<dbReference type="GO" id="GO:0006281">
    <property type="term" value="P:DNA repair"/>
    <property type="evidence" value="ECO:0007669"/>
    <property type="project" value="InterPro"/>
</dbReference>
<dbReference type="EMBL" id="CP011853">
    <property type="protein sequence ID" value="ALG86171.1"/>
    <property type="molecule type" value="Genomic_DNA"/>
</dbReference>
<name>A0A0N9NKD9_9ACTN</name>
<dbReference type="AlphaFoldDB" id="A0A0N9NKD9"/>
<keyword evidence="1" id="KW-0227">DNA damage</keyword>
<keyword evidence="3" id="KW-0489">Methyltransferase</keyword>
<dbReference type="KEGG" id="goq:ACH46_18815"/>
<reference evidence="4" key="1">
    <citation type="submission" date="2015-06" db="EMBL/GenBank/DDBJ databases">
        <title>Complete genome sequence and metabolic analysis of phthalate degradation pathway in Gordonia sp. QH-11.</title>
        <authorList>
            <person name="Jin D."/>
            <person name="Kong X."/>
            <person name="Bai Z."/>
        </authorList>
    </citation>
    <scope>NUCLEOTIDE SEQUENCE [LARGE SCALE GENOMIC DNA]</scope>
    <source>
        <strain evidence="4">QH-11</strain>
    </source>
</reference>
<dbReference type="InterPro" id="IPR052520">
    <property type="entry name" value="ATL_DNA_repair"/>
</dbReference>
<protein>
    <submittedName>
        <fullName evidence="3">Cysteine methyltransferase</fullName>
    </submittedName>
</protein>
<dbReference type="GO" id="GO:0032259">
    <property type="term" value="P:methylation"/>
    <property type="evidence" value="ECO:0007669"/>
    <property type="project" value="UniProtKB-KW"/>
</dbReference>
<evidence type="ECO:0000256" key="1">
    <source>
        <dbReference type="ARBA" id="ARBA00022763"/>
    </source>
</evidence>
<dbReference type="STRING" id="1136941.ACH46_18815"/>
<evidence type="ECO:0000259" key="2">
    <source>
        <dbReference type="Pfam" id="PF01035"/>
    </source>
</evidence>
<dbReference type="PANTHER" id="PTHR42942">
    <property type="entry name" value="6-O-METHYLGUANINE DNA METHYLTRANSFERASE"/>
    <property type="match status" value="1"/>
</dbReference>
<evidence type="ECO:0000313" key="3">
    <source>
        <dbReference type="EMBL" id="ALG86171.1"/>
    </source>
</evidence>
<dbReference type="InterPro" id="IPR036217">
    <property type="entry name" value="MethylDNA_cys_MeTrfase_DNAb"/>
</dbReference>
<keyword evidence="3" id="KW-0808">Transferase</keyword>
<organism evidence="3 4">
    <name type="scientific">Gordonia phthalatica</name>
    <dbReference type="NCBI Taxonomy" id="1136941"/>
    <lineage>
        <taxon>Bacteria</taxon>
        <taxon>Bacillati</taxon>
        <taxon>Actinomycetota</taxon>
        <taxon>Actinomycetes</taxon>
        <taxon>Mycobacteriales</taxon>
        <taxon>Gordoniaceae</taxon>
        <taxon>Gordonia</taxon>
    </lineage>
</organism>
<proteinExistence type="predicted"/>
<dbReference type="Proteomes" id="UP000063789">
    <property type="component" value="Chromosome"/>
</dbReference>
<dbReference type="RefSeq" id="WP_062394279.1">
    <property type="nucleotide sequence ID" value="NZ_CP011853.1"/>
</dbReference>
<dbReference type="OrthoDB" id="9132167at2"/>
<dbReference type="SUPFAM" id="SSF46767">
    <property type="entry name" value="Methylated DNA-protein cysteine methyltransferase, C-terminal domain"/>
    <property type="match status" value="1"/>
</dbReference>
<sequence length="94" mass="10170">MSELNDAVCRVLQMIEPGHVATYGDVGKQVGVFPRQAGREVARVPDDVPWWRVVSANGTIATCHEGTAPGLLIGEGVPMKNGRADLSRARQEWS</sequence>
<keyword evidence="4" id="KW-1185">Reference proteome</keyword>
<dbReference type="PANTHER" id="PTHR42942:SF1">
    <property type="entry name" value="ALKYLTRANSFERASE-LIKE PROTEIN 1"/>
    <property type="match status" value="1"/>
</dbReference>
<reference evidence="3 4" key="2">
    <citation type="journal article" date="2017" name="Int. J. Syst. Evol. Microbiol.">
        <title>Gordonia phthalatica sp. nov., a di-n-butyl phthalate-degrading bacterium isolated from activated sludge.</title>
        <authorList>
            <person name="Jin D."/>
            <person name="Kong X."/>
            <person name="Jia M."/>
            <person name="Yu X."/>
            <person name="Wang X."/>
            <person name="Zhuang X."/>
            <person name="Deng Y."/>
            <person name="Bai Z."/>
        </authorList>
    </citation>
    <scope>NUCLEOTIDE SEQUENCE [LARGE SCALE GENOMIC DNA]</scope>
    <source>
        <strain evidence="3 4">QH-11</strain>
    </source>
</reference>
<dbReference type="Pfam" id="PF01035">
    <property type="entry name" value="DNA_binding_1"/>
    <property type="match status" value="1"/>
</dbReference>
<dbReference type="GO" id="GO:0008168">
    <property type="term" value="F:methyltransferase activity"/>
    <property type="evidence" value="ECO:0007669"/>
    <property type="project" value="UniProtKB-KW"/>
</dbReference>
<dbReference type="CDD" id="cd06445">
    <property type="entry name" value="ATase"/>
    <property type="match status" value="1"/>
</dbReference>
<feature type="domain" description="Methylated-DNA-[protein]-cysteine S-methyltransferase DNA binding" evidence="2">
    <location>
        <begin position="5"/>
        <end position="67"/>
    </location>
</feature>
<dbReference type="PATRIC" id="fig|1136941.3.peg.3851"/>
<dbReference type="InterPro" id="IPR036388">
    <property type="entry name" value="WH-like_DNA-bd_sf"/>
</dbReference>
<gene>
    <name evidence="3" type="ORF">ACH46_18815</name>
</gene>
<accession>A0A0N9NKD9</accession>
<evidence type="ECO:0000313" key="4">
    <source>
        <dbReference type="Proteomes" id="UP000063789"/>
    </source>
</evidence>
<dbReference type="Gene3D" id="1.10.10.10">
    <property type="entry name" value="Winged helix-like DNA-binding domain superfamily/Winged helix DNA-binding domain"/>
    <property type="match status" value="1"/>
</dbReference>